<comment type="cofactor">
    <cofactor evidence="6">
        <name>[2Fe-2S] cluster</name>
        <dbReference type="ChEBI" id="CHEBI:190135"/>
    </cofactor>
</comment>
<protein>
    <submittedName>
        <fullName evidence="9">NADH-quinone oxidoreductase subunit E</fullName>
        <ecNumber evidence="9">1.6.5.11</ecNumber>
    </submittedName>
</protein>
<keyword evidence="5" id="KW-0411">Iron-sulfur</keyword>
<organism evidence="9 10">
    <name type="scientific">Aliirhizobium smilacinae</name>
    <dbReference type="NCBI Taxonomy" id="1395944"/>
    <lineage>
        <taxon>Bacteria</taxon>
        <taxon>Pseudomonadati</taxon>
        <taxon>Pseudomonadota</taxon>
        <taxon>Alphaproteobacteria</taxon>
        <taxon>Hyphomicrobiales</taxon>
        <taxon>Rhizobiaceae</taxon>
        <taxon>Aliirhizobium</taxon>
    </lineage>
</organism>
<keyword evidence="2" id="KW-0001">2Fe-2S</keyword>
<dbReference type="PANTHER" id="PTHR10371">
    <property type="entry name" value="NADH DEHYDROGENASE UBIQUINONE FLAVOPROTEIN 2, MITOCHONDRIAL"/>
    <property type="match status" value="1"/>
</dbReference>
<proteinExistence type="inferred from homology"/>
<sequence>MSVRRLAEEQFQPANFAFNEENAAWAEATIRKYPEGRQQSAVIPLLMRAQEQEGWVTRATIEHVAAKLDMAYIRVMEVATFYTQFQLKPIGTRAHIQVCGTTPCMLRGAEELIKVCRNKIHQDPLQPNADGTLSWEEVECQGACVNAPMVIIFKDAYEDLTPARLEEIIDAFEAGKGAEIKTGPQIDRHQSAPIGGAVTLNDDIKPVRTNLEPQPETPVDAAPVPPAEAAKPKDTAPETDPKLKTPVTAPKAAEANAKATEQEPPAGTAKAEPVKSEPTTTASPASSTKSEKPSLDDKNRPKGIEKPAEVDDLKLISGVGPKIEGTLHELGIYTFAQVASWEKAEREWVDGYLNFKGRIDRDDWIKQAEALAKGGEAEYIKVFGKKPR</sequence>
<dbReference type="CDD" id="cd03064">
    <property type="entry name" value="TRX_Fd_NuoE"/>
    <property type="match status" value="1"/>
</dbReference>
<feature type="compositionally biased region" description="Low complexity" evidence="8">
    <location>
        <begin position="248"/>
        <end position="259"/>
    </location>
</feature>
<evidence type="ECO:0000256" key="8">
    <source>
        <dbReference type="SAM" id="MobiDB-lite"/>
    </source>
</evidence>
<dbReference type="InterPro" id="IPR036249">
    <property type="entry name" value="Thioredoxin-like_sf"/>
</dbReference>
<keyword evidence="9" id="KW-0560">Oxidoreductase</keyword>
<comment type="caution">
    <text evidence="9">The sequence shown here is derived from an EMBL/GenBank/DDBJ whole genome shotgun (WGS) entry which is preliminary data.</text>
</comment>
<dbReference type="EC" id="1.6.5.11" evidence="9"/>
<evidence type="ECO:0000256" key="1">
    <source>
        <dbReference type="ARBA" id="ARBA00010643"/>
    </source>
</evidence>
<evidence type="ECO:0000256" key="6">
    <source>
        <dbReference type="ARBA" id="ARBA00034078"/>
    </source>
</evidence>
<dbReference type="PANTHER" id="PTHR10371:SF3">
    <property type="entry name" value="NADH DEHYDROGENASE [UBIQUINONE] FLAVOPROTEIN 2, MITOCHONDRIAL"/>
    <property type="match status" value="1"/>
</dbReference>
<dbReference type="InterPro" id="IPR041921">
    <property type="entry name" value="NuoE_N"/>
</dbReference>
<dbReference type="EMBL" id="VDMN01000001">
    <property type="protein sequence ID" value="TNM65211.1"/>
    <property type="molecule type" value="Genomic_DNA"/>
</dbReference>
<dbReference type="SUPFAM" id="SSF52833">
    <property type="entry name" value="Thioredoxin-like"/>
    <property type="match status" value="1"/>
</dbReference>
<keyword evidence="3" id="KW-0479">Metal-binding</keyword>
<feature type="region of interest" description="Disordered" evidence="8">
    <location>
        <begin position="180"/>
        <end position="306"/>
    </location>
</feature>
<dbReference type="RefSeq" id="WP_139672485.1">
    <property type="nucleotide sequence ID" value="NZ_VDMN01000001.1"/>
</dbReference>
<dbReference type="GO" id="GO:0046872">
    <property type="term" value="F:metal ion binding"/>
    <property type="evidence" value="ECO:0007669"/>
    <property type="project" value="UniProtKB-KW"/>
</dbReference>
<comment type="catalytic activity">
    <reaction evidence="7">
        <text>a quinone + NADH + 5 H(+)(in) = a quinol + NAD(+) + 4 H(+)(out)</text>
        <dbReference type="Rhea" id="RHEA:57888"/>
        <dbReference type="ChEBI" id="CHEBI:15378"/>
        <dbReference type="ChEBI" id="CHEBI:24646"/>
        <dbReference type="ChEBI" id="CHEBI:57540"/>
        <dbReference type="ChEBI" id="CHEBI:57945"/>
        <dbReference type="ChEBI" id="CHEBI:132124"/>
    </reaction>
</comment>
<dbReference type="NCBIfam" id="NF005724">
    <property type="entry name" value="PRK07539.1-4"/>
    <property type="match status" value="1"/>
</dbReference>
<dbReference type="AlphaFoldDB" id="A0A5C4XQJ4"/>
<feature type="compositionally biased region" description="Basic and acidic residues" evidence="8">
    <location>
        <begin position="230"/>
        <end position="243"/>
    </location>
</feature>
<dbReference type="InterPro" id="IPR042128">
    <property type="entry name" value="NuoE_dom"/>
</dbReference>
<evidence type="ECO:0000313" key="10">
    <source>
        <dbReference type="Proteomes" id="UP000311605"/>
    </source>
</evidence>
<dbReference type="Gene3D" id="1.10.150.20">
    <property type="entry name" value="5' to 3' exonuclease, C-terminal subdomain"/>
    <property type="match status" value="1"/>
</dbReference>
<dbReference type="PROSITE" id="PS01099">
    <property type="entry name" value="COMPLEX1_24K"/>
    <property type="match status" value="1"/>
</dbReference>
<dbReference type="Gene3D" id="3.40.30.10">
    <property type="entry name" value="Glutaredoxin"/>
    <property type="match status" value="1"/>
</dbReference>
<dbReference type="InterPro" id="IPR002023">
    <property type="entry name" value="NuoE-like"/>
</dbReference>
<dbReference type="GO" id="GO:0003954">
    <property type="term" value="F:NADH dehydrogenase activity"/>
    <property type="evidence" value="ECO:0007669"/>
    <property type="project" value="TreeGrafter"/>
</dbReference>
<feature type="compositionally biased region" description="Low complexity" evidence="8">
    <location>
        <begin position="276"/>
        <end position="288"/>
    </location>
</feature>
<dbReference type="NCBIfam" id="TIGR01958">
    <property type="entry name" value="nuoE_fam"/>
    <property type="match status" value="1"/>
</dbReference>
<reference evidence="9 10" key="1">
    <citation type="submission" date="2019-06" db="EMBL/GenBank/DDBJ databases">
        <title>The draft genome of Rhizobium smilacinae PTYR-5.</title>
        <authorList>
            <person name="Liu L."/>
            <person name="Li L."/>
            <person name="Zhang X."/>
        </authorList>
    </citation>
    <scope>NUCLEOTIDE SEQUENCE [LARGE SCALE GENOMIC DNA]</scope>
    <source>
        <strain evidence="9 10">PTYR-5</strain>
    </source>
</reference>
<feature type="compositionally biased region" description="Basic and acidic residues" evidence="8">
    <location>
        <begin position="289"/>
        <end position="306"/>
    </location>
</feature>
<keyword evidence="4" id="KW-0408">Iron</keyword>
<evidence type="ECO:0000256" key="2">
    <source>
        <dbReference type="ARBA" id="ARBA00022714"/>
    </source>
</evidence>
<evidence type="ECO:0000256" key="3">
    <source>
        <dbReference type="ARBA" id="ARBA00022723"/>
    </source>
</evidence>
<accession>A0A5C4XQJ4</accession>
<comment type="similarity">
    <text evidence="1">Belongs to the complex I 24 kDa subunit family.</text>
</comment>
<name>A0A5C4XQJ4_9HYPH</name>
<dbReference type="Pfam" id="PF01257">
    <property type="entry name" value="2Fe-2S_thioredx"/>
    <property type="match status" value="1"/>
</dbReference>
<dbReference type="OrthoDB" id="9807941at2"/>
<dbReference type="GO" id="GO:0051537">
    <property type="term" value="F:2 iron, 2 sulfur cluster binding"/>
    <property type="evidence" value="ECO:0007669"/>
    <property type="project" value="UniProtKB-KW"/>
</dbReference>
<keyword evidence="10" id="KW-1185">Reference proteome</keyword>
<evidence type="ECO:0000256" key="5">
    <source>
        <dbReference type="ARBA" id="ARBA00023014"/>
    </source>
</evidence>
<evidence type="ECO:0000313" key="9">
    <source>
        <dbReference type="EMBL" id="TNM65211.1"/>
    </source>
</evidence>
<dbReference type="Proteomes" id="UP000311605">
    <property type="component" value="Unassembled WGS sequence"/>
</dbReference>
<gene>
    <name evidence="9" type="ORF">FHP24_02670</name>
</gene>
<dbReference type="NCBIfam" id="NF009040">
    <property type="entry name" value="PRK12373.1"/>
    <property type="match status" value="1"/>
</dbReference>
<dbReference type="FunFam" id="1.10.10.1590:FF:000001">
    <property type="entry name" value="NADH-quinone oxidoreductase subunit E"/>
    <property type="match status" value="1"/>
</dbReference>
<dbReference type="Gene3D" id="1.10.10.1590">
    <property type="entry name" value="NADH-quinone oxidoreductase subunit E"/>
    <property type="match status" value="1"/>
</dbReference>
<evidence type="ECO:0000256" key="4">
    <source>
        <dbReference type="ARBA" id="ARBA00023004"/>
    </source>
</evidence>
<evidence type="ECO:0000256" key="7">
    <source>
        <dbReference type="ARBA" id="ARBA00047712"/>
    </source>
</evidence>